<evidence type="ECO:0000313" key="2">
    <source>
        <dbReference type="Proteomes" id="UP000254159"/>
    </source>
</evidence>
<accession>A0A376RHE6</accession>
<evidence type="ECO:0000313" key="1">
    <source>
        <dbReference type="EMBL" id="STI16795.1"/>
    </source>
</evidence>
<dbReference type="EMBL" id="UGCD01000002">
    <property type="protein sequence ID" value="STI16795.1"/>
    <property type="molecule type" value="Genomic_DNA"/>
</dbReference>
<protein>
    <submittedName>
        <fullName evidence="1">Uncharacterized protein</fullName>
    </submittedName>
</protein>
<gene>
    <name evidence="1" type="ORF">NCTC10865_02067</name>
</gene>
<organism evidence="1 2">
    <name type="scientific">Escherichia coli</name>
    <dbReference type="NCBI Taxonomy" id="562"/>
    <lineage>
        <taxon>Bacteria</taxon>
        <taxon>Pseudomonadati</taxon>
        <taxon>Pseudomonadota</taxon>
        <taxon>Gammaproteobacteria</taxon>
        <taxon>Enterobacterales</taxon>
        <taxon>Enterobacteriaceae</taxon>
        <taxon>Escherichia</taxon>
    </lineage>
</organism>
<sequence>MPAEPTGLICCQEVLFRYSEPRNFCPYAATAAQKRISSEGAFMLAPAGIQLTDFLFPAGISSESLTRPVLSFCPISLICYPGHSVTYQLMPFCPFSVNSNNNVICLPAPISPASTLSLLNLPPEVGAFHNQSDGIPLPHAGLNSICALTSFATVINVCRISLFNTFCASERGINVAVVAVTNIGNSHHHCLVVIAIPHAKRRQSNTRLPLFFDH</sequence>
<dbReference type="Proteomes" id="UP000254159">
    <property type="component" value="Unassembled WGS sequence"/>
</dbReference>
<name>A0A376RHE6_ECOLX</name>
<reference evidence="1 2" key="1">
    <citation type="submission" date="2018-06" db="EMBL/GenBank/DDBJ databases">
        <authorList>
            <consortium name="Pathogen Informatics"/>
            <person name="Doyle S."/>
        </authorList>
    </citation>
    <scope>NUCLEOTIDE SEQUENCE [LARGE SCALE GENOMIC DNA]</scope>
    <source>
        <strain evidence="1 2">NCTC10865</strain>
    </source>
</reference>
<proteinExistence type="predicted"/>
<dbReference type="AlphaFoldDB" id="A0A376RHE6"/>